<feature type="coiled-coil region" evidence="4">
    <location>
        <begin position="206"/>
        <end position="313"/>
    </location>
</feature>
<reference evidence="5" key="1">
    <citation type="journal article" date="2020" name="Cell">
        <title>Large-Scale Comparative Analyses of Tick Genomes Elucidate Their Genetic Diversity and Vector Capacities.</title>
        <authorList>
            <consortium name="Tick Genome and Microbiome Consortium (TIGMIC)"/>
            <person name="Jia N."/>
            <person name="Wang J."/>
            <person name="Shi W."/>
            <person name="Du L."/>
            <person name="Sun Y."/>
            <person name="Zhan W."/>
            <person name="Jiang J.F."/>
            <person name="Wang Q."/>
            <person name="Zhang B."/>
            <person name="Ji P."/>
            <person name="Bell-Sakyi L."/>
            <person name="Cui X.M."/>
            <person name="Yuan T.T."/>
            <person name="Jiang B.G."/>
            <person name="Yang W.F."/>
            <person name="Lam T.T."/>
            <person name="Chang Q.C."/>
            <person name="Ding S.J."/>
            <person name="Wang X.J."/>
            <person name="Zhu J.G."/>
            <person name="Ruan X.D."/>
            <person name="Zhao L."/>
            <person name="Wei J.T."/>
            <person name="Ye R.Z."/>
            <person name="Que T.C."/>
            <person name="Du C.H."/>
            <person name="Zhou Y.H."/>
            <person name="Cheng J.X."/>
            <person name="Dai P.F."/>
            <person name="Guo W.B."/>
            <person name="Han X.H."/>
            <person name="Huang E.J."/>
            <person name="Li L.F."/>
            <person name="Wei W."/>
            <person name="Gao Y.C."/>
            <person name="Liu J.Z."/>
            <person name="Shao H.Z."/>
            <person name="Wang X."/>
            <person name="Wang C.C."/>
            <person name="Yang T.C."/>
            <person name="Huo Q.B."/>
            <person name="Li W."/>
            <person name="Chen H.Y."/>
            <person name="Chen S.E."/>
            <person name="Zhou L.G."/>
            <person name="Ni X.B."/>
            <person name="Tian J.H."/>
            <person name="Sheng Y."/>
            <person name="Liu T."/>
            <person name="Pan Y.S."/>
            <person name="Xia L.Y."/>
            <person name="Li J."/>
            <person name="Zhao F."/>
            <person name="Cao W.C."/>
        </authorList>
    </citation>
    <scope>NUCLEOTIDE SEQUENCE</scope>
    <source>
        <strain evidence="5">Rsan-2018</strain>
    </source>
</reference>
<dbReference type="AlphaFoldDB" id="A0A9D4PW53"/>
<evidence type="ECO:0000256" key="3">
    <source>
        <dbReference type="ARBA" id="ARBA00023054"/>
    </source>
</evidence>
<dbReference type="SUPFAM" id="SSF52540">
    <property type="entry name" value="P-loop containing nucleoside triphosphate hydrolases"/>
    <property type="match status" value="1"/>
</dbReference>
<dbReference type="GO" id="GO:0005634">
    <property type="term" value="C:nucleus"/>
    <property type="evidence" value="ECO:0007669"/>
    <property type="project" value="TreeGrafter"/>
</dbReference>
<dbReference type="EMBL" id="JABSTV010001250">
    <property type="protein sequence ID" value="KAH7956249.1"/>
    <property type="molecule type" value="Genomic_DNA"/>
</dbReference>
<evidence type="ECO:0000256" key="2">
    <source>
        <dbReference type="ARBA" id="ARBA00018687"/>
    </source>
</evidence>
<evidence type="ECO:0000256" key="4">
    <source>
        <dbReference type="SAM" id="Coils"/>
    </source>
</evidence>
<dbReference type="GO" id="GO:0003697">
    <property type="term" value="F:single-stranded DNA binding"/>
    <property type="evidence" value="ECO:0007669"/>
    <property type="project" value="TreeGrafter"/>
</dbReference>
<accession>A0A9D4PW53</accession>
<dbReference type="PANTHER" id="PTHR45916:SF1">
    <property type="entry name" value="STRUCTURAL MAINTENANCE OF CHROMOSOMES PROTEIN 5"/>
    <property type="match status" value="1"/>
</dbReference>
<keyword evidence="6" id="KW-1185">Reference proteome</keyword>
<name>A0A9D4PW53_RHISA</name>
<dbReference type="GO" id="GO:0030915">
    <property type="term" value="C:Smc5-Smc6 complex"/>
    <property type="evidence" value="ECO:0007669"/>
    <property type="project" value="TreeGrafter"/>
</dbReference>
<organism evidence="5 6">
    <name type="scientific">Rhipicephalus sanguineus</name>
    <name type="common">Brown dog tick</name>
    <name type="synonym">Ixodes sanguineus</name>
    <dbReference type="NCBI Taxonomy" id="34632"/>
    <lineage>
        <taxon>Eukaryota</taxon>
        <taxon>Metazoa</taxon>
        <taxon>Ecdysozoa</taxon>
        <taxon>Arthropoda</taxon>
        <taxon>Chelicerata</taxon>
        <taxon>Arachnida</taxon>
        <taxon>Acari</taxon>
        <taxon>Parasitiformes</taxon>
        <taxon>Ixodida</taxon>
        <taxon>Ixodoidea</taxon>
        <taxon>Ixodidae</taxon>
        <taxon>Rhipicephalinae</taxon>
        <taxon>Rhipicephalus</taxon>
        <taxon>Rhipicephalus</taxon>
    </lineage>
</organism>
<evidence type="ECO:0000313" key="6">
    <source>
        <dbReference type="Proteomes" id="UP000821837"/>
    </source>
</evidence>
<dbReference type="InterPro" id="IPR027417">
    <property type="entry name" value="P-loop_NTPase"/>
</dbReference>
<sequence>MRSGWLRPTLALASYGRPRVEKLKRPCGGSADTNSVPRFPDFFRPAAVCLRASPRHRSRCGFRAYIQSLFSAPDGVMRYLCKRYRVHDIPVGDTRTEDCLAEVRQMGIRRFFTRDNLALAEEIAARIAEVKKLNAKDRTLQQQLEELRMAKRLQREAIDLDAERRKAAAEQRKICSCRVKEVSNYAKKLKDCYKKHRVFAEHRLDMVKAVSDRKKAEEKLRVAQNEYRSLENGVKNMRERLLQLKREAQKKLKEAQEATKCSSSTFTIPPEVAKVEREYHQRKRDIKQLETDVDKNETQLSELETEMEETRGRWLPNIEQLLQRINVGFGRFFRALGCAGDVSLYQGEQAHQYDQFGVNIRVKFRDQEALAELSAAHQSGGERSVATVLYMMALQELTSVPFRCVDEINQGMDSENERRVFEMIMNTARQNSAQYFLLTPKLLPDLPYAENVTMIFISKCTTYVPDWNPEALVGRSMGLAARVRH</sequence>
<protein>
    <recommendedName>
        <fullName evidence="2">Structural maintenance of chromosomes protein 5</fullName>
    </recommendedName>
</protein>
<feature type="coiled-coil region" evidence="4">
    <location>
        <begin position="130"/>
        <end position="170"/>
    </location>
</feature>
<comment type="similarity">
    <text evidence="1">Belongs to the SMC family. SMC5 subfamily.</text>
</comment>
<reference evidence="5" key="2">
    <citation type="submission" date="2021-09" db="EMBL/GenBank/DDBJ databases">
        <authorList>
            <person name="Jia N."/>
            <person name="Wang J."/>
            <person name="Shi W."/>
            <person name="Du L."/>
            <person name="Sun Y."/>
            <person name="Zhan W."/>
            <person name="Jiang J."/>
            <person name="Wang Q."/>
            <person name="Zhang B."/>
            <person name="Ji P."/>
            <person name="Sakyi L.B."/>
            <person name="Cui X."/>
            <person name="Yuan T."/>
            <person name="Jiang B."/>
            <person name="Yang W."/>
            <person name="Lam T.T.-Y."/>
            <person name="Chang Q."/>
            <person name="Ding S."/>
            <person name="Wang X."/>
            <person name="Zhu J."/>
            <person name="Ruan X."/>
            <person name="Zhao L."/>
            <person name="Wei J."/>
            <person name="Que T."/>
            <person name="Du C."/>
            <person name="Cheng J."/>
            <person name="Dai P."/>
            <person name="Han X."/>
            <person name="Huang E."/>
            <person name="Gao Y."/>
            <person name="Liu J."/>
            <person name="Shao H."/>
            <person name="Ye R."/>
            <person name="Li L."/>
            <person name="Wei W."/>
            <person name="Wang X."/>
            <person name="Wang C."/>
            <person name="Huo Q."/>
            <person name="Li W."/>
            <person name="Guo W."/>
            <person name="Chen H."/>
            <person name="Chen S."/>
            <person name="Zhou L."/>
            <person name="Zhou L."/>
            <person name="Ni X."/>
            <person name="Tian J."/>
            <person name="Zhou Y."/>
            <person name="Sheng Y."/>
            <person name="Liu T."/>
            <person name="Pan Y."/>
            <person name="Xia L."/>
            <person name="Li J."/>
            <person name="Zhao F."/>
            <person name="Cao W."/>
        </authorList>
    </citation>
    <scope>NUCLEOTIDE SEQUENCE</scope>
    <source>
        <strain evidence="5">Rsan-2018</strain>
        <tissue evidence="5">Larvae</tissue>
    </source>
</reference>
<gene>
    <name evidence="5" type="ORF">HPB52_007661</name>
</gene>
<evidence type="ECO:0000313" key="5">
    <source>
        <dbReference type="EMBL" id="KAH7956249.1"/>
    </source>
</evidence>
<comment type="caution">
    <text evidence="5">The sequence shown here is derived from an EMBL/GenBank/DDBJ whole genome shotgun (WGS) entry which is preliminary data.</text>
</comment>
<keyword evidence="3 4" id="KW-0175">Coiled coil</keyword>
<dbReference type="Proteomes" id="UP000821837">
    <property type="component" value="Unassembled WGS sequence"/>
</dbReference>
<dbReference type="VEuPathDB" id="VectorBase:RSAN_048652"/>
<evidence type="ECO:0000256" key="1">
    <source>
        <dbReference type="ARBA" id="ARBA00010171"/>
    </source>
</evidence>
<proteinExistence type="inferred from homology"/>
<dbReference type="Gene3D" id="3.40.50.300">
    <property type="entry name" value="P-loop containing nucleotide triphosphate hydrolases"/>
    <property type="match status" value="1"/>
</dbReference>
<dbReference type="PANTHER" id="PTHR45916">
    <property type="entry name" value="STRUCTURAL MAINTENANCE OF CHROMOSOMES PROTEIN 5"/>
    <property type="match status" value="1"/>
</dbReference>
<dbReference type="GO" id="GO:0000724">
    <property type="term" value="P:double-strand break repair via homologous recombination"/>
    <property type="evidence" value="ECO:0007669"/>
    <property type="project" value="TreeGrafter"/>
</dbReference>